<feature type="transmembrane region" description="Helical" evidence="1">
    <location>
        <begin position="61"/>
        <end position="81"/>
    </location>
</feature>
<organism evidence="2 3">
    <name type="scientific">Crossiella cryophila</name>
    <dbReference type="NCBI Taxonomy" id="43355"/>
    <lineage>
        <taxon>Bacteria</taxon>
        <taxon>Bacillati</taxon>
        <taxon>Actinomycetota</taxon>
        <taxon>Actinomycetes</taxon>
        <taxon>Pseudonocardiales</taxon>
        <taxon>Pseudonocardiaceae</taxon>
        <taxon>Crossiella</taxon>
    </lineage>
</organism>
<protein>
    <submittedName>
        <fullName evidence="2">Uncharacterized protein</fullName>
    </submittedName>
</protein>
<sequence length="187" mass="20184">MTTPRRPSSELALRLLGRALRSTARGPHQVKTAVNVPATSIKHIVLGAVVWVVSAFTSSPAVLHVALYLLITGIAASCLLVNAAAEIRHETRCWVAVLCAGTTAVKLTLAVIAGSGPRGVSEAFGAEFSTTAGNLLGGHLPSLFVYAVIAVPFGWSLWLVQKWRLYGRTHRYESLVRHARRQDHFQP</sequence>
<evidence type="ECO:0000313" key="2">
    <source>
        <dbReference type="EMBL" id="MBB4681826.1"/>
    </source>
</evidence>
<gene>
    <name evidence="2" type="ORF">HNR67_007944</name>
</gene>
<keyword evidence="1" id="KW-1133">Transmembrane helix</keyword>
<comment type="caution">
    <text evidence="2">The sequence shown here is derived from an EMBL/GenBank/DDBJ whole genome shotgun (WGS) entry which is preliminary data.</text>
</comment>
<reference evidence="2 3" key="1">
    <citation type="submission" date="2020-08" db="EMBL/GenBank/DDBJ databases">
        <title>Sequencing the genomes of 1000 actinobacteria strains.</title>
        <authorList>
            <person name="Klenk H.-P."/>
        </authorList>
    </citation>
    <scope>NUCLEOTIDE SEQUENCE [LARGE SCALE GENOMIC DNA]</scope>
    <source>
        <strain evidence="2 3">DSM 44230</strain>
    </source>
</reference>
<dbReference type="Proteomes" id="UP000533598">
    <property type="component" value="Unassembled WGS sequence"/>
</dbReference>
<feature type="transmembrane region" description="Helical" evidence="1">
    <location>
        <begin position="93"/>
        <end position="113"/>
    </location>
</feature>
<accession>A0A7W7CL54</accession>
<feature type="transmembrane region" description="Helical" evidence="1">
    <location>
        <begin position="143"/>
        <end position="160"/>
    </location>
</feature>
<dbReference type="RefSeq" id="WP_185008692.1">
    <property type="nucleotide sequence ID" value="NZ_BAAAUI010000082.1"/>
</dbReference>
<evidence type="ECO:0000256" key="1">
    <source>
        <dbReference type="SAM" id="Phobius"/>
    </source>
</evidence>
<keyword evidence="3" id="KW-1185">Reference proteome</keyword>
<keyword evidence="1" id="KW-0472">Membrane</keyword>
<keyword evidence="1" id="KW-0812">Transmembrane</keyword>
<dbReference type="EMBL" id="JACHMH010000001">
    <property type="protein sequence ID" value="MBB4681826.1"/>
    <property type="molecule type" value="Genomic_DNA"/>
</dbReference>
<name>A0A7W7CL54_9PSEU</name>
<dbReference type="AlphaFoldDB" id="A0A7W7CL54"/>
<proteinExistence type="predicted"/>
<evidence type="ECO:0000313" key="3">
    <source>
        <dbReference type="Proteomes" id="UP000533598"/>
    </source>
</evidence>